<evidence type="ECO:0000313" key="1">
    <source>
        <dbReference type="EMBL" id="MBX12632.1"/>
    </source>
</evidence>
<organism evidence="1">
    <name type="scientific">Rhizophora mucronata</name>
    <name type="common">Asiatic mangrove</name>
    <dbReference type="NCBI Taxonomy" id="61149"/>
    <lineage>
        <taxon>Eukaryota</taxon>
        <taxon>Viridiplantae</taxon>
        <taxon>Streptophyta</taxon>
        <taxon>Embryophyta</taxon>
        <taxon>Tracheophyta</taxon>
        <taxon>Spermatophyta</taxon>
        <taxon>Magnoliopsida</taxon>
        <taxon>eudicotyledons</taxon>
        <taxon>Gunneridae</taxon>
        <taxon>Pentapetalae</taxon>
        <taxon>rosids</taxon>
        <taxon>fabids</taxon>
        <taxon>Malpighiales</taxon>
        <taxon>Rhizophoraceae</taxon>
        <taxon>Rhizophora</taxon>
    </lineage>
</organism>
<reference evidence="1" key="1">
    <citation type="submission" date="2018-02" db="EMBL/GenBank/DDBJ databases">
        <title>Rhizophora mucronata_Transcriptome.</title>
        <authorList>
            <person name="Meera S.P."/>
            <person name="Sreeshan A."/>
            <person name="Augustine A."/>
        </authorList>
    </citation>
    <scope>NUCLEOTIDE SEQUENCE</scope>
    <source>
        <tissue evidence="1">Leaf</tissue>
    </source>
</reference>
<sequence>MCGTLELVFHDQTSVTSFSSRQKHRPTTFPYWHRCEANLVSLKVCCTSENLQHNVGQCLGD</sequence>
<name>A0A2P2L3U3_RHIMU</name>
<proteinExistence type="predicted"/>
<accession>A0A2P2L3U3</accession>
<dbReference type="EMBL" id="GGEC01032148">
    <property type="protein sequence ID" value="MBX12632.1"/>
    <property type="molecule type" value="Transcribed_RNA"/>
</dbReference>
<dbReference type="AlphaFoldDB" id="A0A2P2L3U3"/>
<protein>
    <submittedName>
        <fullName evidence="1">Putative anion transporter 2ic isoform X2</fullName>
    </submittedName>
</protein>